<dbReference type="Proteomes" id="UP000199517">
    <property type="component" value="Unassembled WGS sequence"/>
</dbReference>
<feature type="compositionally biased region" description="Basic and acidic residues" evidence="1">
    <location>
        <begin position="1"/>
        <end position="12"/>
    </location>
</feature>
<organism evidence="2 3">
    <name type="scientific">Paracidovorax konjaci</name>
    <dbReference type="NCBI Taxonomy" id="32040"/>
    <lineage>
        <taxon>Bacteria</taxon>
        <taxon>Pseudomonadati</taxon>
        <taxon>Pseudomonadota</taxon>
        <taxon>Betaproteobacteria</taxon>
        <taxon>Burkholderiales</taxon>
        <taxon>Comamonadaceae</taxon>
        <taxon>Paracidovorax</taxon>
    </lineage>
</organism>
<dbReference type="RefSeq" id="WP_092954768.1">
    <property type="nucleotide sequence ID" value="NZ_FOMQ01000012.1"/>
</dbReference>
<reference evidence="3" key="1">
    <citation type="submission" date="2016-10" db="EMBL/GenBank/DDBJ databases">
        <authorList>
            <person name="Varghese N."/>
            <person name="Submissions S."/>
        </authorList>
    </citation>
    <scope>NUCLEOTIDE SEQUENCE [LARGE SCALE GENOMIC DNA]</scope>
    <source>
        <strain evidence="3">DSM 7481</strain>
    </source>
</reference>
<gene>
    <name evidence="2" type="ORF">SAMN04489710_11242</name>
</gene>
<keyword evidence="3" id="KW-1185">Reference proteome</keyword>
<name>A0A1I1X7V8_9BURK</name>
<feature type="region of interest" description="Disordered" evidence="1">
    <location>
        <begin position="1"/>
        <end position="23"/>
    </location>
</feature>
<sequence length="159" mass="16576">MPSNTHLHDARTGHPGTPTASHLSLRPGEKVLFCLPPGGSLTVERGRLALRGGPTVWGQVMVSQAELGSLGAGQCRVGLEGAPAEWIELCNPGTETAHAVLLEPVPVLSQLGVRVAEFLHTLADAGRILSGAARVLLQMARLRAAARHSVHGPETTTAP</sequence>
<dbReference type="EMBL" id="FOMQ01000012">
    <property type="protein sequence ID" value="SFE03496.1"/>
    <property type="molecule type" value="Genomic_DNA"/>
</dbReference>
<evidence type="ECO:0000313" key="2">
    <source>
        <dbReference type="EMBL" id="SFE03496.1"/>
    </source>
</evidence>
<proteinExistence type="predicted"/>
<dbReference type="AlphaFoldDB" id="A0A1I1X7V8"/>
<dbReference type="OrthoDB" id="8820608at2"/>
<accession>A0A1I1X7V8</accession>
<evidence type="ECO:0000313" key="3">
    <source>
        <dbReference type="Proteomes" id="UP000199517"/>
    </source>
</evidence>
<evidence type="ECO:0000256" key="1">
    <source>
        <dbReference type="SAM" id="MobiDB-lite"/>
    </source>
</evidence>
<protein>
    <submittedName>
        <fullName evidence="2">Uncharacterized protein</fullName>
    </submittedName>
</protein>